<keyword evidence="1" id="KW-0234">DNA repair</keyword>
<dbReference type="OrthoDB" id="10032644at2759"/>
<dbReference type="AlphaFoldDB" id="A0A4U5NSK8"/>
<keyword evidence="1" id="KW-0233">DNA recombination</keyword>
<keyword evidence="1" id="KW-0378">Hydrolase</keyword>
<keyword evidence="1" id="KW-0227">DNA damage</keyword>
<evidence type="ECO:0000313" key="4">
    <source>
        <dbReference type="Proteomes" id="UP000298663"/>
    </source>
</evidence>
<name>A0A4U5NSK8_STECR</name>
<reference evidence="3 4" key="1">
    <citation type="journal article" date="2015" name="Genome Biol.">
        <title>Comparative genomics of Steinernema reveals deeply conserved gene regulatory networks.</title>
        <authorList>
            <person name="Dillman A.R."/>
            <person name="Macchietto M."/>
            <person name="Porter C.F."/>
            <person name="Rogers A."/>
            <person name="Williams B."/>
            <person name="Antoshechkin I."/>
            <person name="Lee M.M."/>
            <person name="Goodwin Z."/>
            <person name="Lu X."/>
            <person name="Lewis E.E."/>
            <person name="Goodrich-Blair H."/>
            <person name="Stock S.P."/>
            <person name="Adams B.J."/>
            <person name="Sternberg P.W."/>
            <person name="Mortazavi A."/>
        </authorList>
    </citation>
    <scope>NUCLEOTIDE SEQUENCE [LARGE SCALE GENOMIC DNA]</scope>
    <source>
        <strain evidence="3 4">ALL</strain>
    </source>
</reference>
<evidence type="ECO:0000259" key="2">
    <source>
        <dbReference type="Pfam" id="PF05970"/>
    </source>
</evidence>
<feature type="domain" description="DNA helicase Pif1-like DEAD-box helicase" evidence="2">
    <location>
        <begin position="5"/>
        <end position="75"/>
    </location>
</feature>
<dbReference type="GO" id="GO:0043139">
    <property type="term" value="F:5'-3' DNA helicase activity"/>
    <property type="evidence" value="ECO:0007669"/>
    <property type="project" value="UniProtKB-EC"/>
</dbReference>
<comment type="similarity">
    <text evidence="1">Belongs to the helicase family.</text>
</comment>
<dbReference type="GO" id="GO:0006281">
    <property type="term" value="P:DNA repair"/>
    <property type="evidence" value="ECO:0007669"/>
    <property type="project" value="UniProtKB-KW"/>
</dbReference>
<proteinExistence type="inferred from homology"/>
<sequence length="132" mass="15050">MCMFTGIAALLLPDGRTFHSSFGLPLEITDASTSSVSFSDEKAEVLRGTYVFIIDEASMVPQNVLRIIDLVLRDLSIVLAVFQSSAEKKTPGEYVHVTPENRWHPHGYCELREKVPKNCIWKDKTECYVKWW</sequence>
<keyword evidence="4" id="KW-1185">Reference proteome</keyword>
<reference evidence="3 4" key="2">
    <citation type="journal article" date="2019" name="G3 (Bethesda)">
        <title>Hybrid Assembly of the Genome of the Entomopathogenic Nematode Steinernema carpocapsae Identifies the X-Chromosome.</title>
        <authorList>
            <person name="Serra L."/>
            <person name="Macchietto M."/>
            <person name="Macias-Munoz A."/>
            <person name="McGill C.J."/>
            <person name="Rodriguez I.M."/>
            <person name="Rodriguez B."/>
            <person name="Murad R."/>
            <person name="Mortazavi A."/>
        </authorList>
    </citation>
    <scope>NUCLEOTIDE SEQUENCE [LARGE SCALE GENOMIC DNA]</scope>
    <source>
        <strain evidence="3 4">ALL</strain>
    </source>
</reference>
<dbReference type="STRING" id="34508.A0A4U5NSK8"/>
<dbReference type="GO" id="GO:0016887">
    <property type="term" value="F:ATP hydrolysis activity"/>
    <property type="evidence" value="ECO:0007669"/>
    <property type="project" value="RHEA"/>
</dbReference>
<gene>
    <name evidence="3" type="ORF">L596_011122</name>
</gene>
<dbReference type="GO" id="GO:0006310">
    <property type="term" value="P:DNA recombination"/>
    <property type="evidence" value="ECO:0007669"/>
    <property type="project" value="UniProtKB-KW"/>
</dbReference>
<dbReference type="InterPro" id="IPR027417">
    <property type="entry name" value="P-loop_NTPase"/>
</dbReference>
<accession>A0A4U5NSK8</accession>
<organism evidence="3 4">
    <name type="scientific">Steinernema carpocapsae</name>
    <name type="common">Entomopathogenic nematode</name>
    <dbReference type="NCBI Taxonomy" id="34508"/>
    <lineage>
        <taxon>Eukaryota</taxon>
        <taxon>Metazoa</taxon>
        <taxon>Ecdysozoa</taxon>
        <taxon>Nematoda</taxon>
        <taxon>Chromadorea</taxon>
        <taxon>Rhabditida</taxon>
        <taxon>Tylenchina</taxon>
        <taxon>Panagrolaimomorpha</taxon>
        <taxon>Strongyloidoidea</taxon>
        <taxon>Steinernematidae</taxon>
        <taxon>Steinernema</taxon>
    </lineage>
</organism>
<comment type="caution">
    <text evidence="3">The sequence shown here is derived from an EMBL/GenBank/DDBJ whole genome shotgun (WGS) entry which is preliminary data.</text>
</comment>
<dbReference type="PANTHER" id="PTHR10492">
    <property type="match status" value="1"/>
</dbReference>
<dbReference type="GO" id="GO:0000723">
    <property type="term" value="P:telomere maintenance"/>
    <property type="evidence" value="ECO:0007669"/>
    <property type="project" value="InterPro"/>
</dbReference>
<dbReference type="PANTHER" id="PTHR10492:SF57">
    <property type="entry name" value="ATP-DEPENDENT DNA HELICASE"/>
    <property type="match status" value="1"/>
</dbReference>
<dbReference type="InterPro" id="IPR010285">
    <property type="entry name" value="DNA_helicase_pif1-like_DEAD"/>
</dbReference>
<dbReference type="Gene3D" id="3.40.50.300">
    <property type="entry name" value="P-loop containing nucleotide triphosphate hydrolases"/>
    <property type="match status" value="1"/>
</dbReference>
<evidence type="ECO:0000313" key="3">
    <source>
        <dbReference type="EMBL" id="TKR86547.1"/>
    </source>
</evidence>
<dbReference type="Proteomes" id="UP000298663">
    <property type="component" value="Unassembled WGS sequence"/>
</dbReference>
<keyword evidence="1" id="KW-0547">Nucleotide-binding</keyword>
<keyword evidence="1" id="KW-0067">ATP-binding</keyword>
<comment type="catalytic activity">
    <reaction evidence="1">
        <text>ATP + H2O = ADP + phosphate + H(+)</text>
        <dbReference type="Rhea" id="RHEA:13065"/>
        <dbReference type="ChEBI" id="CHEBI:15377"/>
        <dbReference type="ChEBI" id="CHEBI:15378"/>
        <dbReference type="ChEBI" id="CHEBI:30616"/>
        <dbReference type="ChEBI" id="CHEBI:43474"/>
        <dbReference type="ChEBI" id="CHEBI:456216"/>
        <dbReference type="EC" id="5.6.2.3"/>
    </reaction>
</comment>
<dbReference type="GO" id="GO:0005524">
    <property type="term" value="F:ATP binding"/>
    <property type="evidence" value="ECO:0007669"/>
    <property type="project" value="UniProtKB-KW"/>
</dbReference>
<evidence type="ECO:0000256" key="1">
    <source>
        <dbReference type="RuleBase" id="RU363044"/>
    </source>
</evidence>
<comment type="cofactor">
    <cofactor evidence="1">
        <name>Mg(2+)</name>
        <dbReference type="ChEBI" id="CHEBI:18420"/>
    </cofactor>
</comment>
<protein>
    <recommendedName>
        <fullName evidence="1">ATP-dependent DNA helicase</fullName>
        <ecNumber evidence="1">5.6.2.3</ecNumber>
    </recommendedName>
</protein>
<dbReference type="EC" id="5.6.2.3" evidence="1"/>
<dbReference type="Pfam" id="PF05970">
    <property type="entry name" value="PIF1"/>
    <property type="match status" value="1"/>
</dbReference>
<dbReference type="EMBL" id="AZBU02000003">
    <property type="protein sequence ID" value="TKR86547.1"/>
    <property type="molecule type" value="Genomic_DNA"/>
</dbReference>
<keyword evidence="1" id="KW-0347">Helicase</keyword>